<keyword evidence="1" id="KW-0812">Transmembrane</keyword>
<name>A0A0H5DHX5_9RHOB</name>
<keyword evidence="1" id="KW-0472">Membrane</keyword>
<dbReference type="STRING" id="481446.NIT7645_01073"/>
<evidence type="ECO:0000313" key="3">
    <source>
        <dbReference type="Proteomes" id="UP000043764"/>
    </source>
</evidence>
<protein>
    <submittedName>
        <fullName evidence="2">Uncharacterized protein</fullName>
    </submittedName>
</protein>
<dbReference type="Proteomes" id="UP000043764">
    <property type="component" value="Unassembled WGS sequence"/>
</dbReference>
<feature type="transmembrane region" description="Helical" evidence="1">
    <location>
        <begin position="20"/>
        <end position="40"/>
    </location>
</feature>
<evidence type="ECO:0000256" key="1">
    <source>
        <dbReference type="SAM" id="Phobius"/>
    </source>
</evidence>
<gene>
    <name evidence="2" type="ORF">NIT7321_01974</name>
</gene>
<keyword evidence="1" id="KW-1133">Transmembrane helix</keyword>
<dbReference type="RefSeq" id="WP_050673359.1">
    <property type="nucleotide sequence ID" value="NZ_CVRL01000025.1"/>
</dbReference>
<accession>A0A0H5DHX5</accession>
<organism evidence="2 3">
    <name type="scientific">Phaeobacter italicus</name>
    <dbReference type="NCBI Taxonomy" id="481446"/>
    <lineage>
        <taxon>Bacteria</taxon>
        <taxon>Pseudomonadati</taxon>
        <taxon>Pseudomonadota</taxon>
        <taxon>Alphaproteobacteria</taxon>
        <taxon>Rhodobacterales</taxon>
        <taxon>Roseobacteraceae</taxon>
        <taxon>Phaeobacter</taxon>
    </lineage>
</organism>
<reference evidence="3" key="1">
    <citation type="submission" date="2015-05" db="EMBL/GenBank/DDBJ databases">
        <authorList>
            <person name="Rodrigo-Torres Lidia"/>
            <person name="Arahal R.David."/>
        </authorList>
    </citation>
    <scope>NUCLEOTIDE SEQUENCE [LARGE SCALE GENOMIC DNA]</scope>
    <source>
        <strain evidence="3">CECT 7321</strain>
    </source>
</reference>
<evidence type="ECO:0000313" key="2">
    <source>
        <dbReference type="EMBL" id="CRL11125.1"/>
    </source>
</evidence>
<keyword evidence="3" id="KW-1185">Reference proteome</keyword>
<proteinExistence type="predicted"/>
<sequence>MKSDSQTPAPRPPRARASLWGLGLVLITGLLLPLHGPLGAQERRTSIDRFWILWERTDVSGENCPNGPRCIRTSNYTSRLFSPENRQQIYRLFGMLDGNALGKGQLAEHPDAPRICQHNAAEVALGFNPERLARGEKLDVLHGLRAFGMDLRNLKPPPGSSDTFGTTLQAEMTALFQQAGIRIVHPREARDLPGEPVLKVFFSHTGGNDRCDYSFSVFASLTQTVLLSRDIRVKVDAGVWSYSTNSTSFAAGDEAAAIRSVAAALITDINRVN</sequence>
<dbReference type="AlphaFoldDB" id="A0A0H5DHX5"/>
<dbReference type="EMBL" id="CVRL01000025">
    <property type="protein sequence ID" value="CRL11125.1"/>
    <property type="molecule type" value="Genomic_DNA"/>
</dbReference>